<dbReference type="CDD" id="cd02968">
    <property type="entry name" value="SCO"/>
    <property type="match status" value="1"/>
</dbReference>
<reference evidence="5" key="2">
    <citation type="submission" date="2023-01" db="EMBL/GenBank/DDBJ databases">
        <title>Draft genome sequence of Algimonas porphyrae strain NBRC 108216.</title>
        <authorList>
            <person name="Sun Q."/>
            <person name="Mori K."/>
        </authorList>
    </citation>
    <scope>NUCLEOTIDE SEQUENCE</scope>
    <source>
        <strain evidence="5">NBRC 108216</strain>
    </source>
</reference>
<keyword evidence="6" id="KW-1185">Reference proteome</keyword>
<evidence type="ECO:0000259" key="4">
    <source>
        <dbReference type="PROSITE" id="PS51352"/>
    </source>
</evidence>
<dbReference type="InterPro" id="IPR013766">
    <property type="entry name" value="Thioredoxin_domain"/>
</dbReference>
<comment type="similarity">
    <text evidence="1">Belongs to the SCO1/2 family.</text>
</comment>
<dbReference type="PANTHER" id="PTHR12151:SF25">
    <property type="entry name" value="LINALOOL DEHYDRATASE_ISOMERASE DOMAIN-CONTAINING PROTEIN"/>
    <property type="match status" value="1"/>
</dbReference>
<dbReference type="PROSITE" id="PS51257">
    <property type="entry name" value="PROKAR_LIPOPROTEIN"/>
    <property type="match status" value="1"/>
</dbReference>
<dbReference type="Gene3D" id="3.40.30.10">
    <property type="entry name" value="Glutaredoxin"/>
    <property type="match status" value="1"/>
</dbReference>
<dbReference type="RefSeq" id="WP_284374302.1">
    <property type="nucleotide sequence ID" value="NZ_BSNJ01000009.1"/>
</dbReference>
<dbReference type="InterPro" id="IPR003782">
    <property type="entry name" value="SCO1/SenC"/>
</dbReference>
<feature type="domain" description="Thioredoxin" evidence="4">
    <location>
        <begin position="44"/>
        <end position="209"/>
    </location>
</feature>
<dbReference type="SUPFAM" id="SSF52833">
    <property type="entry name" value="Thioredoxin-like"/>
    <property type="match status" value="1"/>
</dbReference>
<dbReference type="Proteomes" id="UP001161390">
    <property type="component" value="Unassembled WGS sequence"/>
</dbReference>
<evidence type="ECO:0000256" key="1">
    <source>
        <dbReference type="ARBA" id="ARBA00010996"/>
    </source>
</evidence>
<keyword evidence="2" id="KW-0186">Copper</keyword>
<feature type="chain" id="PRO_5045082534" evidence="3">
    <location>
        <begin position="30"/>
        <end position="212"/>
    </location>
</feature>
<evidence type="ECO:0000313" key="6">
    <source>
        <dbReference type="Proteomes" id="UP001161390"/>
    </source>
</evidence>
<feature type="signal peptide" evidence="3">
    <location>
        <begin position="1"/>
        <end position="29"/>
    </location>
</feature>
<organism evidence="5 6">
    <name type="scientific">Algimonas porphyrae</name>
    <dbReference type="NCBI Taxonomy" id="1128113"/>
    <lineage>
        <taxon>Bacteria</taxon>
        <taxon>Pseudomonadati</taxon>
        <taxon>Pseudomonadota</taxon>
        <taxon>Alphaproteobacteria</taxon>
        <taxon>Maricaulales</taxon>
        <taxon>Robiginitomaculaceae</taxon>
        <taxon>Algimonas</taxon>
    </lineage>
</organism>
<protein>
    <submittedName>
        <fullName evidence="5">Copper-binding protein</fullName>
    </submittedName>
</protein>
<dbReference type="EMBL" id="BSNJ01000009">
    <property type="protein sequence ID" value="GLQ22071.1"/>
    <property type="molecule type" value="Genomic_DNA"/>
</dbReference>
<evidence type="ECO:0000256" key="2">
    <source>
        <dbReference type="ARBA" id="ARBA00023008"/>
    </source>
</evidence>
<keyword evidence="3" id="KW-0732">Signal</keyword>
<proteinExistence type="inferred from homology"/>
<reference evidence="5" key="1">
    <citation type="journal article" date="2014" name="Int. J. Syst. Evol. Microbiol.">
        <title>Complete genome of a new Firmicutes species belonging to the dominant human colonic microbiota ('Ruminococcus bicirculans') reveals two chromosomes and a selective capacity to utilize plant glucans.</title>
        <authorList>
            <consortium name="NISC Comparative Sequencing Program"/>
            <person name="Wegmann U."/>
            <person name="Louis P."/>
            <person name="Goesmann A."/>
            <person name="Henrissat B."/>
            <person name="Duncan S.H."/>
            <person name="Flint H.J."/>
        </authorList>
    </citation>
    <scope>NUCLEOTIDE SEQUENCE</scope>
    <source>
        <strain evidence="5">NBRC 108216</strain>
    </source>
</reference>
<accession>A0ABQ5V671</accession>
<gene>
    <name evidence="5" type="ORF">GCM10007854_30260</name>
</gene>
<dbReference type="InterPro" id="IPR036249">
    <property type="entry name" value="Thioredoxin-like_sf"/>
</dbReference>
<evidence type="ECO:0000313" key="5">
    <source>
        <dbReference type="EMBL" id="GLQ22071.1"/>
    </source>
</evidence>
<sequence length="212" mass="22777">MPFASRNRLATFALSALTATLLASCGPNATSGEAGQAGSRTVSSGTAELGGPFTLVDDTGAVVTEAAFEGTPTLLYFGFTYCPDVCPTALQKLGAAQERMGDYGNDVQYVLVSVDPERDTPEQMATYIGNNGFPDGLRGFTGTVDQIETIKTAYKVYAQKVDMDESAMGYTVDHQDLVFLLGRDGQFVDFFTNRSTPTEIAARTRQYLTRGR</sequence>
<dbReference type="PROSITE" id="PS51352">
    <property type="entry name" value="THIOREDOXIN_2"/>
    <property type="match status" value="1"/>
</dbReference>
<evidence type="ECO:0000256" key="3">
    <source>
        <dbReference type="SAM" id="SignalP"/>
    </source>
</evidence>
<name>A0ABQ5V671_9PROT</name>
<dbReference type="Pfam" id="PF02630">
    <property type="entry name" value="SCO1-SenC"/>
    <property type="match status" value="1"/>
</dbReference>
<comment type="caution">
    <text evidence="5">The sequence shown here is derived from an EMBL/GenBank/DDBJ whole genome shotgun (WGS) entry which is preliminary data.</text>
</comment>
<dbReference type="PANTHER" id="PTHR12151">
    <property type="entry name" value="ELECTRON TRANSPORT PROTIN SCO1/SENC FAMILY MEMBER"/>
    <property type="match status" value="1"/>
</dbReference>